<feature type="signal peptide" evidence="2">
    <location>
        <begin position="1"/>
        <end position="22"/>
    </location>
</feature>
<comment type="caution">
    <text evidence="3">The sequence shown here is derived from an EMBL/GenBank/DDBJ whole genome shotgun (WGS) entry which is preliminary data.</text>
</comment>
<sequence>MLKAIVLVFTVLLVFQYGNVKGSPISNYEKSSGTETRRYLRTYPPSFSGTRLSNSLNILQKKISALEKSQKEILELVKLLTTINKATPCHDESSSTQLLQEAEPQMGFENVKKEKVKPADNKTENLVEDTKEDQVQNNPATIKSNGPSATAPSTDVADKESALQTELNEKETVTQSKTDDARTNASVVENEQENTTTEKNENGESSEEAKKMENSDVVGEVGEPQVDRSTESSQKLGNPDNVTIESIPTTVLQANEENGVAADNIESTTLANRDNNGVDAVASLETLSNGDHANVTP</sequence>
<reference evidence="3 4" key="1">
    <citation type="submission" date="2024-08" db="EMBL/GenBank/DDBJ databases">
        <authorList>
            <person name="Will J Nash"/>
            <person name="Angela Man"/>
            <person name="Seanna McTaggart"/>
            <person name="Kendall Baker"/>
            <person name="Tom Barker"/>
            <person name="Leah Catchpole"/>
            <person name="Alex Durrant"/>
            <person name="Karim Gharbi"/>
            <person name="Naomi Irish"/>
            <person name="Gemy Kaithakottil"/>
            <person name="Debby Ku"/>
            <person name="Aaliyah Providence"/>
            <person name="Felix Shaw"/>
            <person name="David Swarbreck"/>
            <person name="Chris Watkins"/>
            <person name="Ann M. McCartney"/>
            <person name="Giulio Formenti"/>
            <person name="Alice Mouton"/>
            <person name="Noel Vella"/>
            <person name="Bjorn M von Reumont"/>
            <person name="Adriana Vella"/>
            <person name="Wilfried Haerty"/>
        </authorList>
    </citation>
    <scope>NUCLEOTIDE SEQUENCE [LARGE SCALE GENOMIC DNA]</scope>
</reference>
<accession>A0ABP1NV93</accession>
<feature type="region of interest" description="Disordered" evidence="1">
    <location>
        <begin position="109"/>
        <end position="246"/>
    </location>
</feature>
<feature type="compositionally biased region" description="Basic and acidic residues" evidence="1">
    <location>
        <begin position="196"/>
        <end position="214"/>
    </location>
</feature>
<feature type="compositionally biased region" description="Basic and acidic residues" evidence="1">
    <location>
        <begin position="156"/>
        <end position="182"/>
    </location>
</feature>
<gene>
    <name evidence="3" type="ORF">XYLVIOL_LOCUS6291</name>
</gene>
<keyword evidence="4" id="KW-1185">Reference proteome</keyword>
<feature type="chain" id="PRO_5047475694" evidence="2">
    <location>
        <begin position="23"/>
        <end position="297"/>
    </location>
</feature>
<dbReference type="EMBL" id="CAXAJV020001293">
    <property type="protein sequence ID" value="CAL7943784.1"/>
    <property type="molecule type" value="Genomic_DNA"/>
</dbReference>
<keyword evidence="2" id="KW-0732">Signal</keyword>
<feature type="compositionally biased region" description="Polar residues" evidence="1">
    <location>
        <begin position="135"/>
        <end position="153"/>
    </location>
</feature>
<proteinExistence type="predicted"/>
<evidence type="ECO:0000313" key="4">
    <source>
        <dbReference type="Proteomes" id="UP001642520"/>
    </source>
</evidence>
<feature type="compositionally biased region" description="Basic and acidic residues" evidence="1">
    <location>
        <begin position="110"/>
        <end position="134"/>
    </location>
</feature>
<evidence type="ECO:0000256" key="2">
    <source>
        <dbReference type="SAM" id="SignalP"/>
    </source>
</evidence>
<evidence type="ECO:0000313" key="3">
    <source>
        <dbReference type="EMBL" id="CAL7943784.1"/>
    </source>
</evidence>
<organism evidence="3 4">
    <name type="scientific">Xylocopa violacea</name>
    <name type="common">Violet carpenter bee</name>
    <name type="synonym">Apis violacea</name>
    <dbReference type="NCBI Taxonomy" id="135666"/>
    <lineage>
        <taxon>Eukaryota</taxon>
        <taxon>Metazoa</taxon>
        <taxon>Ecdysozoa</taxon>
        <taxon>Arthropoda</taxon>
        <taxon>Hexapoda</taxon>
        <taxon>Insecta</taxon>
        <taxon>Pterygota</taxon>
        <taxon>Neoptera</taxon>
        <taxon>Endopterygota</taxon>
        <taxon>Hymenoptera</taxon>
        <taxon>Apocrita</taxon>
        <taxon>Aculeata</taxon>
        <taxon>Apoidea</taxon>
        <taxon>Anthophila</taxon>
        <taxon>Apidae</taxon>
        <taxon>Xylocopa</taxon>
        <taxon>Xylocopa</taxon>
    </lineage>
</organism>
<name>A0ABP1NV93_XYLVO</name>
<dbReference type="Proteomes" id="UP001642520">
    <property type="component" value="Unassembled WGS sequence"/>
</dbReference>
<feature type="compositionally biased region" description="Polar residues" evidence="1">
    <location>
        <begin position="231"/>
        <end position="246"/>
    </location>
</feature>
<protein>
    <submittedName>
        <fullName evidence="3">Uncharacterized protein</fullName>
    </submittedName>
</protein>
<evidence type="ECO:0000256" key="1">
    <source>
        <dbReference type="SAM" id="MobiDB-lite"/>
    </source>
</evidence>